<keyword evidence="1" id="KW-0732">Signal</keyword>
<accession>A0A2M4B7T5</accession>
<organism evidence="2">
    <name type="scientific">Anopheles triannulatus</name>
    <dbReference type="NCBI Taxonomy" id="58253"/>
    <lineage>
        <taxon>Eukaryota</taxon>
        <taxon>Metazoa</taxon>
        <taxon>Ecdysozoa</taxon>
        <taxon>Arthropoda</taxon>
        <taxon>Hexapoda</taxon>
        <taxon>Insecta</taxon>
        <taxon>Pterygota</taxon>
        <taxon>Neoptera</taxon>
        <taxon>Endopterygota</taxon>
        <taxon>Diptera</taxon>
        <taxon>Nematocera</taxon>
        <taxon>Culicoidea</taxon>
        <taxon>Culicidae</taxon>
        <taxon>Anophelinae</taxon>
        <taxon>Anopheles</taxon>
    </lineage>
</organism>
<proteinExistence type="predicted"/>
<protein>
    <submittedName>
        <fullName evidence="2">Putative secreted protein</fullName>
    </submittedName>
</protein>
<evidence type="ECO:0000256" key="1">
    <source>
        <dbReference type="SAM" id="SignalP"/>
    </source>
</evidence>
<dbReference type="AlphaFoldDB" id="A0A2M4B7T5"/>
<reference evidence="2" key="1">
    <citation type="submission" date="2018-01" db="EMBL/GenBank/DDBJ databases">
        <title>An insight into the sialome of Amazonian anophelines.</title>
        <authorList>
            <person name="Ribeiro J.M."/>
            <person name="Scarpassa V."/>
            <person name="Calvo E."/>
        </authorList>
    </citation>
    <scope>NUCLEOTIDE SEQUENCE</scope>
    <source>
        <tissue evidence="2">Salivary glands</tissue>
    </source>
</reference>
<evidence type="ECO:0000313" key="2">
    <source>
        <dbReference type="EMBL" id="MBW49050.1"/>
    </source>
</evidence>
<name>A0A2M4B7T5_9DIPT</name>
<sequence length="79" mass="8603">MIALLLSASLAEAQATQAATKATVTTAAAAKRRVIFYNPAPSYSNNETTVNTSNVFDAPKLCSPGYRLDRHNKCRRQMN</sequence>
<feature type="signal peptide" evidence="1">
    <location>
        <begin position="1"/>
        <end position="18"/>
    </location>
</feature>
<feature type="chain" id="PRO_5014869606" evidence="1">
    <location>
        <begin position="19"/>
        <end position="79"/>
    </location>
</feature>
<dbReference type="EMBL" id="GGFK01015729">
    <property type="protein sequence ID" value="MBW49050.1"/>
    <property type="molecule type" value="Transcribed_RNA"/>
</dbReference>